<dbReference type="KEGG" id="osn:115215388"/>
<dbReference type="PANTHER" id="PTHR47341">
    <property type="entry name" value="GATA-TYPE ZINC FINGER PROTEIN 1"/>
    <property type="match status" value="1"/>
</dbReference>
<dbReference type="Proteomes" id="UP000515154">
    <property type="component" value="Linkage group LG9"/>
</dbReference>
<keyword evidence="2" id="KW-0862">Zinc</keyword>
<keyword evidence="2" id="KW-0863">Zinc-finger</keyword>
<dbReference type="GO" id="GO:0005634">
    <property type="term" value="C:nucleus"/>
    <property type="evidence" value="ECO:0007669"/>
    <property type="project" value="TreeGrafter"/>
</dbReference>
<accession>A0A6P7SPV2</accession>
<dbReference type="GO" id="GO:0043565">
    <property type="term" value="F:sequence-specific DNA binding"/>
    <property type="evidence" value="ECO:0007669"/>
    <property type="project" value="InterPro"/>
</dbReference>
<dbReference type="GO" id="GO:0048599">
    <property type="term" value="P:oocyte development"/>
    <property type="evidence" value="ECO:0007669"/>
    <property type="project" value="TreeGrafter"/>
</dbReference>
<evidence type="ECO:0000313" key="6">
    <source>
        <dbReference type="RefSeq" id="XP_029640407.2"/>
    </source>
</evidence>
<evidence type="ECO:0000313" key="5">
    <source>
        <dbReference type="Proteomes" id="UP000515154"/>
    </source>
</evidence>
<keyword evidence="1" id="KW-0539">Nucleus</keyword>
<dbReference type="InterPro" id="IPR000679">
    <property type="entry name" value="Znf_GATA"/>
</dbReference>
<evidence type="ECO:0000256" key="1">
    <source>
        <dbReference type="ARBA" id="ARBA00023242"/>
    </source>
</evidence>
<proteinExistence type="predicted"/>
<feature type="compositionally biased region" description="Low complexity" evidence="3">
    <location>
        <begin position="92"/>
        <end position="101"/>
    </location>
</feature>
<dbReference type="RefSeq" id="XP_029640407.2">
    <property type="nucleotide sequence ID" value="XM_029784547.2"/>
</dbReference>
<dbReference type="Gene3D" id="3.30.50.10">
    <property type="entry name" value="Erythroid Transcription Factor GATA-1, subunit A"/>
    <property type="match status" value="1"/>
</dbReference>
<dbReference type="InterPro" id="IPR053116">
    <property type="entry name" value="GATA-type_Znf_Regulator"/>
</dbReference>
<dbReference type="AlphaFoldDB" id="A0A6P7SPV2"/>
<dbReference type="PANTHER" id="PTHR47341:SF1">
    <property type="entry name" value="GATA-TYPE ZINC FINGER PROTEIN 1"/>
    <property type="match status" value="1"/>
</dbReference>
<protein>
    <submittedName>
        <fullName evidence="6">GATA-type zinc finger protein 1-like</fullName>
    </submittedName>
</protein>
<keyword evidence="5" id="KW-1185">Reference proteome</keyword>
<dbReference type="InterPro" id="IPR013088">
    <property type="entry name" value="Znf_NHR/GATA"/>
</dbReference>
<dbReference type="CDD" id="cd00202">
    <property type="entry name" value="ZnF_GATA"/>
    <property type="match status" value="1"/>
</dbReference>
<dbReference type="Pfam" id="PF00320">
    <property type="entry name" value="GATA"/>
    <property type="match status" value="1"/>
</dbReference>
<evidence type="ECO:0000256" key="2">
    <source>
        <dbReference type="PROSITE-ProRule" id="PRU00094"/>
    </source>
</evidence>
<dbReference type="PROSITE" id="PS50114">
    <property type="entry name" value="GATA_ZN_FINGER_2"/>
    <property type="match status" value="1"/>
</dbReference>
<feature type="region of interest" description="Disordered" evidence="3">
    <location>
        <begin position="84"/>
        <end position="114"/>
    </location>
</feature>
<dbReference type="SMART" id="SM00401">
    <property type="entry name" value="ZnF_GATA"/>
    <property type="match status" value="1"/>
</dbReference>
<evidence type="ECO:0000256" key="3">
    <source>
        <dbReference type="SAM" id="MobiDB-lite"/>
    </source>
</evidence>
<name>A0A6P7SPV2_9MOLL</name>
<reference evidence="6" key="1">
    <citation type="submission" date="2025-08" db="UniProtKB">
        <authorList>
            <consortium name="RefSeq"/>
        </authorList>
    </citation>
    <scope>IDENTIFICATION</scope>
</reference>
<sequence>MEETKCVSYRMMIPNGILLNTCYNSFPVIDNPPKNELILPKETGISTHLFSDRFSYAKRLKEAKGIPRPSQDRLEEQRASPLLFTSPTFNLPSSPTSIYSSPSPPTSDVKVNRRKSSVPYKSPVRFDPSFRGILFTFHIKLVNNESQLIIKTLFKNFKKKQLHRREKTVNYHSDTLSGSEMENSPKSISKHIRIESCENHIKVCKSCNTRKTPLWRDAEDGTPLCNACGIRYKKYRIRCSKCWHIPKKDDKTYPKCVRCNSMLRFTMNRRN</sequence>
<dbReference type="GO" id="GO:0006357">
    <property type="term" value="P:regulation of transcription by RNA polymerase II"/>
    <property type="evidence" value="ECO:0007669"/>
    <property type="project" value="TreeGrafter"/>
</dbReference>
<gene>
    <name evidence="6" type="primary">LOC115215388</name>
</gene>
<dbReference type="GO" id="GO:0008270">
    <property type="term" value="F:zinc ion binding"/>
    <property type="evidence" value="ECO:0007669"/>
    <property type="project" value="UniProtKB-KW"/>
</dbReference>
<keyword evidence="2" id="KW-0479">Metal-binding</keyword>
<feature type="domain" description="GATA-type" evidence="4">
    <location>
        <begin position="204"/>
        <end position="233"/>
    </location>
</feature>
<dbReference type="GO" id="GO:0007283">
    <property type="term" value="P:spermatogenesis"/>
    <property type="evidence" value="ECO:0007669"/>
    <property type="project" value="TreeGrafter"/>
</dbReference>
<dbReference type="SUPFAM" id="SSF57716">
    <property type="entry name" value="Glucocorticoid receptor-like (DNA-binding domain)"/>
    <property type="match status" value="1"/>
</dbReference>
<organism evidence="5 6">
    <name type="scientific">Octopus sinensis</name>
    <name type="common">East Asian common octopus</name>
    <dbReference type="NCBI Taxonomy" id="2607531"/>
    <lineage>
        <taxon>Eukaryota</taxon>
        <taxon>Metazoa</taxon>
        <taxon>Spiralia</taxon>
        <taxon>Lophotrochozoa</taxon>
        <taxon>Mollusca</taxon>
        <taxon>Cephalopoda</taxon>
        <taxon>Coleoidea</taxon>
        <taxon>Octopodiformes</taxon>
        <taxon>Octopoda</taxon>
        <taxon>Incirrata</taxon>
        <taxon>Octopodidae</taxon>
        <taxon>Octopus</taxon>
    </lineage>
</organism>
<evidence type="ECO:0000259" key="4">
    <source>
        <dbReference type="PROSITE" id="PS50114"/>
    </source>
</evidence>